<dbReference type="Proteomes" id="UP000276215">
    <property type="component" value="Unassembled WGS sequence"/>
</dbReference>
<sequence length="53" mass="6396">LGFPPTIWQFREIATAIVWKRNSHDILGQRWEKGFQKQHPEVKSRFSKQLDFI</sequence>
<gene>
    <name evidence="1" type="ORF">L873DRAFT_1688602</name>
</gene>
<dbReference type="EMBL" id="ML120398">
    <property type="protein sequence ID" value="RPA98203.1"/>
    <property type="molecule type" value="Genomic_DNA"/>
</dbReference>
<proteinExistence type="predicted"/>
<evidence type="ECO:0000313" key="2">
    <source>
        <dbReference type="Proteomes" id="UP000276215"/>
    </source>
</evidence>
<dbReference type="AlphaFoldDB" id="A0A3N4JIY2"/>
<evidence type="ECO:0008006" key="3">
    <source>
        <dbReference type="Google" id="ProtNLM"/>
    </source>
</evidence>
<reference evidence="1 2" key="1">
    <citation type="journal article" date="2018" name="Nat. Ecol. Evol.">
        <title>Pezizomycetes genomes reveal the molecular basis of ectomycorrhizal truffle lifestyle.</title>
        <authorList>
            <person name="Murat C."/>
            <person name="Payen T."/>
            <person name="Noel B."/>
            <person name="Kuo A."/>
            <person name="Morin E."/>
            <person name="Chen J."/>
            <person name="Kohler A."/>
            <person name="Krizsan K."/>
            <person name="Balestrini R."/>
            <person name="Da Silva C."/>
            <person name="Montanini B."/>
            <person name="Hainaut M."/>
            <person name="Levati E."/>
            <person name="Barry K.W."/>
            <person name="Belfiori B."/>
            <person name="Cichocki N."/>
            <person name="Clum A."/>
            <person name="Dockter R.B."/>
            <person name="Fauchery L."/>
            <person name="Guy J."/>
            <person name="Iotti M."/>
            <person name="Le Tacon F."/>
            <person name="Lindquist E.A."/>
            <person name="Lipzen A."/>
            <person name="Malagnac F."/>
            <person name="Mello A."/>
            <person name="Molinier V."/>
            <person name="Miyauchi S."/>
            <person name="Poulain J."/>
            <person name="Riccioni C."/>
            <person name="Rubini A."/>
            <person name="Sitrit Y."/>
            <person name="Splivallo R."/>
            <person name="Traeger S."/>
            <person name="Wang M."/>
            <person name="Zifcakova L."/>
            <person name="Wipf D."/>
            <person name="Zambonelli A."/>
            <person name="Paolocci F."/>
            <person name="Nowrousian M."/>
            <person name="Ottonello S."/>
            <person name="Baldrian P."/>
            <person name="Spatafora J.W."/>
            <person name="Henrissat B."/>
            <person name="Nagy L.G."/>
            <person name="Aury J.M."/>
            <person name="Wincker P."/>
            <person name="Grigoriev I.V."/>
            <person name="Bonfante P."/>
            <person name="Martin F.M."/>
        </authorList>
    </citation>
    <scope>NUCLEOTIDE SEQUENCE [LARGE SCALE GENOMIC DNA]</scope>
    <source>
        <strain evidence="1 2">120613-1</strain>
    </source>
</reference>
<name>A0A3N4JIY2_9PEZI</name>
<keyword evidence="2" id="KW-1185">Reference proteome</keyword>
<accession>A0A3N4JIY2</accession>
<protein>
    <recommendedName>
        <fullName evidence="3">HTH CENPB-type domain-containing protein</fullName>
    </recommendedName>
</protein>
<organism evidence="1 2">
    <name type="scientific">Choiromyces venosus 120613-1</name>
    <dbReference type="NCBI Taxonomy" id="1336337"/>
    <lineage>
        <taxon>Eukaryota</taxon>
        <taxon>Fungi</taxon>
        <taxon>Dikarya</taxon>
        <taxon>Ascomycota</taxon>
        <taxon>Pezizomycotina</taxon>
        <taxon>Pezizomycetes</taxon>
        <taxon>Pezizales</taxon>
        <taxon>Tuberaceae</taxon>
        <taxon>Choiromyces</taxon>
    </lineage>
</organism>
<evidence type="ECO:0000313" key="1">
    <source>
        <dbReference type="EMBL" id="RPA98203.1"/>
    </source>
</evidence>
<feature type="non-terminal residue" evidence="1">
    <location>
        <position position="1"/>
    </location>
</feature>